<proteinExistence type="predicted"/>
<dbReference type="Proteomes" id="UP000650533">
    <property type="component" value="Chromosome 12"/>
</dbReference>
<evidence type="ECO:0000313" key="3">
    <source>
        <dbReference type="Proteomes" id="UP000650533"/>
    </source>
</evidence>
<evidence type="ECO:0000256" key="1">
    <source>
        <dbReference type="SAM" id="MobiDB-lite"/>
    </source>
</evidence>
<feature type="region of interest" description="Disordered" evidence="1">
    <location>
        <begin position="1"/>
        <end position="43"/>
    </location>
</feature>
<gene>
    <name evidence="2" type="ORF">RhiXN_11319</name>
</gene>
<dbReference type="AlphaFoldDB" id="A0A8H8P6E3"/>
<dbReference type="RefSeq" id="XP_043184644.1">
    <property type="nucleotide sequence ID" value="XM_043331134.1"/>
</dbReference>
<name>A0A8H8P6E3_9AGAM</name>
<evidence type="ECO:0000313" key="2">
    <source>
        <dbReference type="EMBL" id="QRW24407.1"/>
    </source>
</evidence>
<sequence>MGYDSLGHQLTGPQTPKDTKPPAMEQMPCPLPKANPSGLASQSIATWGQPTRPQPVFAQPTPVQVPPQVPTPPSPAAFRLCSPAPTPLPAPTATYAAPVKVDHPNAYTRKVGSKAKQWLMQMLAWTWLNSCMFPMDQEVLSFLLMNMKDTAGAWAHPHLDQLGSH</sequence>
<dbReference type="GeneID" id="67033597"/>
<accession>A0A8H8P6E3</accession>
<dbReference type="EMBL" id="CP059669">
    <property type="protein sequence ID" value="QRW24407.1"/>
    <property type="molecule type" value="Genomic_DNA"/>
</dbReference>
<reference evidence="2" key="1">
    <citation type="submission" date="2020-05" db="EMBL/GenBank/DDBJ databases">
        <title>Evolutionary and genomic comparisons of hybrid uninucleate and nonhybrid Rhizoctonia fungi.</title>
        <authorList>
            <person name="Li C."/>
            <person name="Chen X."/>
        </authorList>
    </citation>
    <scope>NUCLEOTIDE SEQUENCE</scope>
    <source>
        <strain evidence="2">AG-1 IA</strain>
    </source>
</reference>
<organism evidence="2 3">
    <name type="scientific">Rhizoctonia solani</name>
    <dbReference type="NCBI Taxonomy" id="456999"/>
    <lineage>
        <taxon>Eukaryota</taxon>
        <taxon>Fungi</taxon>
        <taxon>Dikarya</taxon>
        <taxon>Basidiomycota</taxon>
        <taxon>Agaricomycotina</taxon>
        <taxon>Agaricomycetes</taxon>
        <taxon>Cantharellales</taxon>
        <taxon>Ceratobasidiaceae</taxon>
        <taxon>Rhizoctonia</taxon>
    </lineage>
</organism>
<protein>
    <submittedName>
        <fullName evidence="2">Retrotransposon-derived protein PEG10</fullName>
    </submittedName>
</protein>
<dbReference type="KEGG" id="rsx:RhiXN_11319"/>